<protein>
    <recommendedName>
        <fullName evidence="2">Integrase catalytic domain-containing protein</fullName>
    </recommendedName>
</protein>
<reference evidence="3" key="1">
    <citation type="submission" date="2021-02" db="EMBL/GenBank/DDBJ databases">
        <authorList>
            <person name="Nowell W R."/>
        </authorList>
    </citation>
    <scope>NUCLEOTIDE SEQUENCE</scope>
</reference>
<dbReference type="PANTHER" id="PTHR37984">
    <property type="entry name" value="PROTEIN CBG26694"/>
    <property type="match status" value="1"/>
</dbReference>
<dbReference type="EMBL" id="CAJOBA010006928">
    <property type="protein sequence ID" value="CAF3787642.1"/>
    <property type="molecule type" value="Genomic_DNA"/>
</dbReference>
<feature type="region of interest" description="Disordered" evidence="1">
    <location>
        <begin position="475"/>
        <end position="516"/>
    </location>
</feature>
<sequence length="684" mass="75818">MTSSSITTVQAIEVNNNETLFYVEVQKHIDSLPEKYREKSVIKQSAFDSIVKGLLLEKGKSSNLFSSQFLFWVRKNFILLKIAGIDIACCAKTKKPICVFEAFYNVIKESHANVSHGGRNKTIFEINSHYSWIPRFAVEIFLKGCVACQLRKPIKQHVVSKPIISLGVMTRLQIDLVDMRTRPDTVTADVVYRWILNCVDHFSKYSWAFPLKNKSAVDVSFKLRELFFLFGPPRILHSDNGKEFVASVITELKNLFPNLCFVRGRPRHPQSQGCVERANGVLCDALGKWMLENDSSHWSDGLLPVIYGINTRVSSTTKSTPYEVMFGQSPRSDSEFWKLVSQNGILDEEDLPSPIVSLDDDIENSIDVVDGDVSVIVEKLAEEASSNSLFDLPSPGPTNDTAVTENYFVDNLISFDSPQKKIVDSNTNTNDLLGFLDEIDQITKGNSSNSVSSDPATQAAITLIDETLTSISKANPSSLDQLSPSSEPFPSNSTTLPLTTTANSAASSTSLSSVPRHDLIRKRATDNYLKTANKKMKAHDNYLDNLSHKFNVNDCVGVKIHEADRTNTDSKLLPCLIVEKISRNNSVTFRLACQYGVLTNTFSVGEVVDLKSACPKPLKETDVEDLENITFIEACKLFVRGSVSGSTCDCKTKCATKKCPCRKAAVACSTKCHSKKGSCQNMEN</sequence>
<evidence type="ECO:0000256" key="1">
    <source>
        <dbReference type="SAM" id="MobiDB-lite"/>
    </source>
</evidence>
<dbReference type="InterPro" id="IPR012337">
    <property type="entry name" value="RNaseH-like_sf"/>
</dbReference>
<dbReference type="InterPro" id="IPR050951">
    <property type="entry name" value="Retrovirus_Pol_polyprotein"/>
</dbReference>
<organism evidence="3 5">
    <name type="scientific">Didymodactylos carnosus</name>
    <dbReference type="NCBI Taxonomy" id="1234261"/>
    <lineage>
        <taxon>Eukaryota</taxon>
        <taxon>Metazoa</taxon>
        <taxon>Spiralia</taxon>
        <taxon>Gnathifera</taxon>
        <taxon>Rotifera</taxon>
        <taxon>Eurotatoria</taxon>
        <taxon>Bdelloidea</taxon>
        <taxon>Philodinida</taxon>
        <taxon>Philodinidae</taxon>
        <taxon>Didymodactylos</taxon>
    </lineage>
</organism>
<dbReference type="Gene3D" id="3.30.420.10">
    <property type="entry name" value="Ribonuclease H-like superfamily/Ribonuclease H"/>
    <property type="match status" value="1"/>
</dbReference>
<dbReference type="Pfam" id="PF00665">
    <property type="entry name" value="rve"/>
    <property type="match status" value="1"/>
</dbReference>
<evidence type="ECO:0000259" key="2">
    <source>
        <dbReference type="PROSITE" id="PS50994"/>
    </source>
</evidence>
<dbReference type="InterPro" id="IPR001584">
    <property type="entry name" value="Integrase_cat-core"/>
</dbReference>
<evidence type="ECO:0000313" key="4">
    <source>
        <dbReference type="EMBL" id="CAF3787642.1"/>
    </source>
</evidence>
<feature type="compositionally biased region" description="Low complexity" evidence="1">
    <location>
        <begin position="490"/>
        <end position="513"/>
    </location>
</feature>
<dbReference type="InterPro" id="IPR036397">
    <property type="entry name" value="RNaseH_sf"/>
</dbReference>
<dbReference type="GO" id="GO:0015074">
    <property type="term" value="P:DNA integration"/>
    <property type="evidence" value="ECO:0007669"/>
    <property type="project" value="InterPro"/>
</dbReference>
<proteinExistence type="predicted"/>
<dbReference type="Proteomes" id="UP000682733">
    <property type="component" value="Unassembled WGS sequence"/>
</dbReference>
<comment type="caution">
    <text evidence="3">The sequence shown here is derived from an EMBL/GenBank/DDBJ whole genome shotgun (WGS) entry which is preliminary data.</text>
</comment>
<name>A0A8S2DZH4_9BILA</name>
<gene>
    <name evidence="3" type="ORF">OVA965_LOCUS15404</name>
    <name evidence="4" type="ORF">TMI583_LOCUS15410</name>
</gene>
<dbReference type="PROSITE" id="PS50994">
    <property type="entry name" value="INTEGRASE"/>
    <property type="match status" value="1"/>
</dbReference>
<dbReference type="GO" id="GO:0003676">
    <property type="term" value="F:nucleic acid binding"/>
    <property type="evidence" value="ECO:0007669"/>
    <property type="project" value="InterPro"/>
</dbReference>
<dbReference type="Pfam" id="PF17921">
    <property type="entry name" value="Integrase_H2C2"/>
    <property type="match status" value="1"/>
</dbReference>
<dbReference type="Proteomes" id="UP000677228">
    <property type="component" value="Unassembled WGS sequence"/>
</dbReference>
<feature type="compositionally biased region" description="Polar residues" evidence="1">
    <location>
        <begin position="475"/>
        <end position="489"/>
    </location>
</feature>
<dbReference type="EMBL" id="CAJNOK010006919">
    <property type="protein sequence ID" value="CAF1018419.1"/>
    <property type="molecule type" value="Genomic_DNA"/>
</dbReference>
<dbReference type="PANTHER" id="PTHR37984:SF5">
    <property type="entry name" value="PROTEIN NYNRIN-LIKE"/>
    <property type="match status" value="1"/>
</dbReference>
<feature type="domain" description="Integrase catalytic" evidence="2">
    <location>
        <begin position="158"/>
        <end position="329"/>
    </location>
</feature>
<dbReference type="AlphaFoldDB" id="A0A8S2DZH4"/>
<evidence type="ECO:0000313" key="3">
    <source>
        <dbReference type="EMBL" id="CAF1018419.1"/>
    </source>
</evidence>
<dbReference type="SUPFAM" id="SSF53098">
    <property type="entry name" value="Ribonuclease H-like"/>
    <property type="match status" value="1"/>
</dbReference>
<accession>A0A8S2DZH4</accession>
<dbReference type="InterPro" id="IPR041588">
    <property type="entry name" value="Integrase_H2C2"/>
</dbReference>
<evidence type="ECO:0000313" key="5">
    <source>
        <dbReference type="Proteomes" id="UP000677228"/>
    </source>
</evidence>